<dbReference type="EMBL" id="RBAK01000001">
    <property type="protein sequence ID" value="RKN50816.1"/>
    <property type="molecule type" value="Genomic_DNA"/>
</dbReference>
<dbReference type="AlphaFoldDB" id="A0A3A9ZT85"/>
<keyword evidence="4" id="KW-1185">Reference proteome</keyword>
<dbReference type="CDD" id="cd00093">
    <property type="entry name" value="HTH_XRE"/>
    <property type="match status" value="1"/>
</dbReference>
<gene>
    <name evidence="3" type="ORF">D7223_03440</name>
</gene>
<feature type="transmembrane region" description="Helical" evidence="2">
    <location>
        <begin position="61"/>
        <end position="82"/>
    </location>
</feature>
<accession>A0A3A9ZT85</accession>
<evidence type="ECO:0000313" key="4">
    <source>
        <dbReference type="Proteomes" id="UP000281726"/>
    </source>
</evidence>
<dbReference type="RefSeq" id="WP_120724657.1">
    <property type="nucleotide sequence ID" value="NZ_RBAK01000001.1"/>
</dbReference>
<keyword evidence="2" id="KW-1133">Transmembrane helix</keyword>
<reference evidence="3 4" key="1">
    <citation type="journal article" date="2004" name="Syst. Appl. Microbiol.">
        <title>Cryptoendolithic actinomycetes from antarctic sandstone rock samples: Micromonospora endolithica sp. nov. and two isolates related to Micromonospora coerulea Jensen 1932.</title>
        <authorList>
            <person name="Hirsch P."/>
            <person name="Mevs U."/>
            <person name="Kroppenstedt R.M."/>
            <person name="Schumann P."/>
            <person name="Stackebrandt E."/>
        </authorList>
    </citation>
    <scope>NUCLEOTIDE SEQUENCE [LARGE SCALE GENOMIC DNA]</scope>
    <source>
        <strain evidence="3 4">JCM 12677</strain>
    </source>
</reference>
<proteinExistence type="predicted"/>
<dbReference type="SUPFAM" id="SSF47413">
    <property type="entry name" value="lambda repressor-like DNA-binding domains"/>
    <property type="match status" value="1"/>
</dbReference>
<sequence length="175" mass="18517">MTSLPPPDPPRLGPLFARLRLARGWSQRRLAAELCAVSGQPTLSRHEISRWERQLRVPGGFWLGWLAVVLAVPLDVLVGAAARTRRTDPPRTAAAAPAGRSGPGRDDRADRGRGGPTGSRRAAAGRRPAAGRPARGRPGPDPVLRWPGPSARSPGAAERAARRDPGGGPRTAPTR</sequence>
<feature type="compositionally biased region" description="Low complexity" evidence="1">
    <location>
        <begin position="118"/>
        <end position="137"/>
    </location>
</feature>
<dbReference type="Proteomes" id="UP000281726">
    <property type="component" value="Unassembled WGS sequence"/>
</dbReference>
<evidence type="ECO:0000256" key="1">
    <source>
        <dbReference type="SAM" id="MobiDB-lite"/>
    </source>
</evidence>
<feature type="compositionally biased region" description="Low complexity" evidence="1">
    <location>
        <begin position="90"/>
        <end position="100"/>
    </location>
</feature>
<evidence type="ECO:0000313" key="3">
    <source>
        <dbReference type="EMBL" id="RKN50816.1"/>
    </source>
</evidence>
<feature type="region of interest" description="Disordered" evidence="1">
    <location>
        <begin position="81"/>
        <end position="175"/>
    </location>
</feature>
<dbReference type="InterPro" id="IPR001387">
    <property type="entry name" value="Cro/C1-type_HTH"/>
</dbReference>
<dbReference type="OrthoDB" id="3213425at2"/>
<dbReference type="GO" id="GO:0003677">
    <property type="term" value="F:DNA binding"/>
    <property type="evidence" value="ECO:0007669"/>
    <property type="project" value="InterPro"/>
</dbReference>
<comment type="caution">
    <text evidence="3">The sequence shown here is derived from an EMBL/GenBank/DDBJ whole genome shotgun (WGS) entry which is preliminary data.</text>
</comment>
<evidence type="ECO:0000256" key="2">
    <source>
        <dbReference type="SAM" id="Phobius"/>
    </source>
</evidence>
<keyword evidence="2" id="KW-0472">Membrane</keyword>
<dbReference type="InterPro" id="IPR010982">
    <property type="entry name" value="Lambda_DNA-bd_dom_sf"/>
</dbReference>
<protein>
    <submittedName>
        <fullName evidence="3">XRE family transcriptional regulator</fullName>
    </submittedName>
</protein>
<keyword evidence="2" id="KW-0812">Transmembrane</keyword>
<dbReference type="Gene3D" id="1.10.260.40">
    <property type="entry name" value="lambda repressor-like DNA-binding domains"/>
    <property type="match status" value="1"/>
</dbReference>
<feature type="compositionally biased region" description="Basic and acidic residues" evidence="1">
    <location>
        <begin position="103"/>
        <end position="113"/>
    </location>
</feature>
<organism evidence="3 4">
    <name type="scientific">Micromonospora endolithica</name>
    <dbReference type="NCBI Taxonomy" id="230091"/>
    <lineage>
        <taxon>Bacteria</taxon>
        <taxon>Bacillati</taxon>
        <taxon>Actinomycetota</taxon>
        <taxon>Actinomycetes</taxon>
        <taxon>Micromonosporales</taxon>
        <taxon>Micromonosporaceae</taxon>
        <taxon>Micromonospora</taxon>
    </lineage>
</organism>
<name>A0A3A9ZT85_9ACTN</name>